<dbReference type="RefSeq" id="WP_073137176.1">
    <property type="nucleotide sequence ID" value="NZ_FQWQ01000002.1"/>
</dbReference>
<dbReference type="EMBL" id="FQWQ01000002">
    <property type="protein sequence ID" value="SHH37944.1"/>
    <property type="molecule type" value="Genomic_DNA"/>
</dbReference>
<keyword evidence="2" id="KW-1185">Reference proteome</keyword>
<evidence type="ECO:0000313" key="2">
    <source>
        <dbReference type="Proteomes" id="UP000184212"/>
    </source>
</evidence>
<organism evidence="1 2">
    <name type="scientific">Chryseolinea serpens</name>
    <dbReference type="NCBI Taxonomy" id="947013"/>
    <lineage>
        <taxon>Bacteria</taxon>
        <taxon>Pseudomonadati</taxon>
        <taxon>Bacteroidota</taxon>
        <taxon>Cytophagia</taxon>
        <taxon>Cytophagales</taxon>
        <taxon>Fulvivirgaceae</taxon>
        <taxon>Chryseolinea</taxon>
    </lineage>
</organism>
<dbReference type="OrthoDB" id="957818at2"/>
<gene>
    <name evidence="1" type="ORF">SAMN04488109_3936</name>
</gene>
<evidence type="ECO:0000313" key="1">
    <source>
        <dbReference type="EMBL" id="SHH37944.1"/>
    </source>
</evidence>
<dbReference type="AlphaFoldDB" id="A0A1M5SHC3"/>
<reference evidence="1 2" key="1">
    <citation type="submission" date="2016-11" db="EMBL/GenBank/DDBJ databases">
        <authorList>
            <person name="Jaros S."/>
            <person name="Januszkiewicz K."/>
            <person name="Wedrychowicz H."/>
        </authorList>
    </citation>
    <scope>NUCLEOTIDE SEQUENCE [LARGE SCALE GENOMIC DNA]</scope>
    <source>
        <strain evidence="1 2">DSM 24574</strain>
    </source>
</reference>
<name>A0A1M5SHC3_9BACT</name>
<dbReference type="STRING" id="947013.SAMN04488109_3936"/>
<dbReference type="Proteomes" id="UP000184212">
    <property type="component" value="Unassembled WGS sequence"/>
</dbReference>
<proteinExistence type="predicted"/>
<protein>
    <submittedName>
        <fullName evidence="1">Uncharacterized protein</fullName>
    </submittedName>
</protein>
<sequence length="193" mass="22055">MKKLFFLLLVLTTQITARELEWHDGSVVLASRKVLTGKITIESAFDLVLLRAGDSCLVLPAHKVLSLYFYDADENINRKFVSLKENEDTRAPQHFYEVVLYGKVNVVRRLPLTRPRRRGADAQDYVYFVQWENALTKLDHFKKDIYPTLLSSSGKMLGEFVSANRLDPADAAQAIRIIEYYDHTIVAGALARH</sequence>
<accession>A0A1M5SHC3</accession>